<keyword evidence="2" id="KW-1185">Reference proteome</keyword>
<proteinExistence type="predicted"/>
<name>A0A069PNY1_9BURK</name>
<dbReference type="Proteomes" id="UP000027466">
    <property type="component" value="Unassembled WGS sequence"/>
</dbReference>
<dbReference type="EMBL" id="JFHC01000069">
    <property type="protein sequence ID" value="KDR39011.1"/>
    <property type="molecule type" value="Genomic_DNA"/>
</dbReference>
<sequence>MIVSGARPAFGVIGTIRAPYRNAAAGEAAVLIPTDDIGFVDRMELDGSFNRYDSPDLTGDVLRHVTASSEYSLAGNFPNFRLAVAFETQTEARLREGFVESGVVGVHEID</sequence>
<organism evidence="1 2">
    <name type="scientific">Caballeronia glathei</name>
    <dbReference type="NCBI Taxonomy" id="60547"/>
    <lineage>
        <taxon>Bacteria</taxon>
        <taxon>Pseudomonadati</taxon>
        <taxon>Pseudomonadota</taxon>
        <taxon>Betaproteobacteria</taxon>
        <taxon>Burkholderiales</taxon>
        <taxon>Burkholderiaceae</taxon>
        <taxon>Caballeronia</taxon>
    </lineage>
</organism>
<protein>
    <submittedName>
        <fullName evidence="1">Uncharacterized protein</fullName>
    </submittedName>
</protein>
<accession>A0A069PNY1</accession>
<gene>
    <name evidence="1" type="ORF">BG61_35405</name>
</gene>
<evidence type="ECO:0000313" key="2">
    <source>
        <dbReference type="Proteomes" id="UP000027466"/>
    </source>
</evidence>
<dbReference type="AlphaFoldDB" id="A0A069PNY1"/>
<reference evidence="1 2" key="1">
    <citation type="submission" date="2014-03" db="EMBL/GenBank/DDBJ databases">
        <title>Draft Genome Sequences of Four Burkholderia Strains.</title>
        <authorList>
            <person name="Liu X.Y."/>
            <person name="Li C.X."/>
            <person name="Xu J.H."/>
        </authorList>
    </citation>
    <scope>NUCLEOTIDE SEQUENCE [LARGE SCALE GENOMIC DNA]</scope>
    <source>
        <strain evidence="1 2">DSM 50014</strain>
    </source>
</reference>
<evidence type="ECO:0000313" key="1">
    <source>
        <dbReference type="EMBL" id="KDR39011.1"/>
    </source>
</evidence>
<comment type="caution">
    <text evidence="1">The sequence shown here is derived from an EMBL/GenBank/DDBJ whole genome shotgun (WGS) entry which is preliminary data.</text>
</comment>